<dbReference type="EMBL" id="JH817192">
    <property type="protein sequence ID" value="EKC27548.1"/>
    <property type="molecule type" value="Genomic_DNA"/>
</dbReference>
<dbReference type="AlphaFoldDB" id="K1Q0X4"/>
<evidence type="ECO:0000256" key="2">
    <source>
        <dbReference type="ARBA" id="ARBA00022729"/>
    </source>
</evidence>
<proteinExistence type="predicted"/>
<dbReference type="Pfam" id="PF13855">
    <property type="entry name" value="LRR_8"/>
    <property type="match status" value="1"/>
</dbReference>
<keyword evidence="2" id="KW-0732">Signal</keyword>
<dbReference type="InterPro" id="IPR032675">
    <property type="entry name" value="LRR_dom_sf"/>
</dbReference>
<accession>K1Q0X4</accession>
<dbReference type="SUPFAM" id="SSF52058">
    <property type="entry name" value="L domain-like"/>
    <property type="match status" value="1"/>
</dbReference>
<reference evidence="4" key="1">
    <citation type="journal article" date="2012" name="Nature">
        <title>The oyster genome reveals stress adaptation and complexity of shell formation.</title>
        <authorList>
            <person name="Zhang G."/>
            <person name="Fang X."/>
            <person name="Guo X."/>
            <person name="Li L."/>
            <person name="Luo R."/>
            <person name="Xu F."/>
            <person name="Yang P."/>
            <person name="Zhang L."/>
            <person name="Wang X."/>
            <person name="Qi H."/>
            <person name="Xiong Z."/>
            <person name="Que H."/>
            <person name="Xie Y."/>
            <person name="Holland P.W."/>
            <person name="Paps J."/>
            <person name="Zhu Y."/>
            <person name="Wu F."/>
            <person name="Chen Y."/>
            <person name="Wang J."/>
            <person name="Peng C."/>
            <person name="Meng J."/>
            <person name="Yang L."/>
            <person name="Liu J."/>
            <person name="Wen B."/>
            <person name="Zhang N."/>
            <person name="Huang Z."/>
            <person name="Zhu Q."/>
            <person name="Feng Y."/>
            <person name="Mount A."/>
            <person name="Hedgecock D."/>
            <person name="Xu Z."/>
            <person name="Liu Y."/>
            <person name="Domazet-Loso T."/>
            <person name="Du Y."/>
            <person name="Sun X."/>
            <person name="Zhang S."/>
            <person name="Liu B."/>
            <person name="Cheng P."/>
            <person name="Jiang X."/>
            <person name="Li J."/>
            <person name="Fan D."/>
            <person name="Wang W."/>
            <person name="Fu W."/>
            <person name="Wang T."/>
            <person name="Wang B."/>
            <person name="Zhang J."/>
            <person name="Peng Z."/>
            <person name="Li Y."/>
            <person name="Li N."/>
            <person name="Wang J."/>
            <person name="Chen M."/>
            <person name="He Y."/>
            <person name="Tan F."/>
            <person name="Song X."/>
            <person name="Zheng Q."/>
            <person name="Huang R."/>
            <person name="Yang H."/>
            <person name="Du X."/>
            <person name="Chen L."/>
            <person name="Yang M."/>
            <person name="Gaffney P.M."/>
            <person name="Wang S."/>
            <person name="Luo L."/>
            <person name="She Z."/>
            <person name="Ming Y."/>
            <person name="Huang W."/>
            <person name="Zhang S."/>
            <person name="Huang B."/>
            <person name="Zhang Y."/>
            <person name="Qu T."/>
            <person name="Ni P."/>
            <person name="Miao G."/>
            <person name="Wang J."/>
            <person name="Wang Q."/>
            <person name="Steinberg C.E."/>
            <person name="Wang H."/>
            <person name="Li N."/>
            <person name="Qian L."/>
            <person name="Zhang G."/>
            <person name="Li Y."/>
            <person name="Yang H."/>
            <person name="Liu X."/>
            <person name="Wang J."/>
            <person name="Yin Y."/>
            <person name="Wang J."/>
        </authorList>
    </citation>
    <scope>NUCLEOTIDE SEQUENCE [LARGE SCALE GENOMIC DNA]</scope>
    <source>
        <strain evidence="4">05x7-T-G4-1.051#20</strain>
    </source>
</reference>
<evidence type="ECO:0000256" key="1">
    <source>
        <dbReference type="ARBA" id="ARBA00022614"/>
    </source>
</evidence>
<dbReference type="GO" id="GO:0005886">
    <property type="term" value="C:plasma membrane"/>
    <property type="evidence" value="ECO:0007669"/>
    <property type="project" value="TreeGrafter"/>
</dbReference>
<dbReference type="PANTHER" id="PTHR24369">
    <property type="entry name" value="ANTIGEN BSP, PUTATIVE-RELATED"/>
    <property type="match status" value="1"/>
</dbReference>
<dbReference type="InterPro" id="IPR001611">
    <property type="entry name" value="Leu-rich_rpt"/>
</dbReference>
<organism evidence="4">
    <name type="scientific">Magallana gigas</name>
    <name type="common">Pacific oyster</name>
    <name type="synonym">Crassostrea gigas</name>
    <dbReference type="NCBI Taxonomy" id="29159"/>
    <lineage>
        <taxon>Eukaryota</taxon>
        <taxon>Metazoa</taxon>
        <taxon>Spiralia</taxon>
        <taxon>Lophotrochozoa</taxon>
        <taxon>Mollusca</taxon>
        <taxon>Bivalvia</taxon>
        <taxon>Autobranchia</taxon>
        <taxon>Pteriomorphia</taxon>
        <taxon>Ostreida</taxon>
        <taxon>Ostreoidea</taxon>
        <taxon>Ostreidae</taxon>
        <taxon>Magallana</taxon>
    </lineage>
</organism>
<evidence type="ECO:0000256" key="3">
    <source>
        <dbReference type="ARBA" id="ARBA00022737"/>
    </source>
</evidence>
<dbReference type="InterPro" id="IPR050541">
    <property type="entry name" value="LRR_TM_domain-containing"/>
</dbReference>
<keyword evidence="1" id="KW-0433">Leucine-rich repeat</keyword>
<dbReference type="PANTHER" id="PTHR24369:SF210">
    <property type="entry name" value="CHAOPTIN-RELATED"/>
    <property type="match status" value="1"/>
</dbReference>
<sequence>MEDIREDVFLPGLFKNFIYLFINDTRLTRIPSCVSSLATVSRLQITNSKITEINSEDFSGMTRLTSLYLSGNPISQLSNDAFMTINQLGDLRLDNTMLTTIPKAVQNIKALQDIDLSGSPVECSCASLGWMKQWKTKPPNLQIFGSCANIHMTIMSFVSLEVPKCAN</sequence>
<dbReference type="InParanoid" id="K1Q0X4"/>
<evidence type="ECO:0000313" key="4">
    <source>
        <dbReference type="EMBL" id="EKC27548.1"/>
    </source>
</evidence>
<protein>
    <submittedName>
        <fullName evidence="4">Protein slit</fullName>
    </submittedName>
</protein>
<gene>
    <name evidence="4" type="ORF">CGI_10020175</name>
</gene>
<name>K1Q0X4_MAGGI</name>
<dbReference type="Gene3D" id="3.80.10.10">
    <property type="entry name" value="Ribonuclease Inhibitor"/>
    <property type="match status" value="1"/>
</dbReference>
<dbReference type="PROSITE" id="PS51450">
    <property type="entry name" value="LRR"/>
    <property type="match status" value="1"/>
</dbReference>
<keyword evidence="3" id="KW-0677">Repeat</keyword>
<dbReference type="HOGENOM" id="CLU_1596118_0_0_1"/>